<evidence type="ECO:0000313" key="4">
    <source>
        <dbReference type="EMBL" id="GFH30522.1"/>
    </source>
</evidence>
<evidence type="ECO:0000256" key="1">
    <source>
        <dbReference type="ARBA" id="ARBA00022884"/>
    </source>
</evidence>
<dbReference type="GO" id="GO:0003723">
    <property type="term" value="F:RNA binding"/>
    <property type="evidence" value="ECO:0007669"/>
    <property type="project" value="UniProtKB-KW"/>
</dbReference>
<feature type="compositionally biased region" description="Basic and acidic residues" evidence="2">
    <location>
        <begin position="12"/>
        <end position="29"/>
    </location>
</feature>
<dbReference type="Gene3D" id="1.25.40.90">
    <property type="match status" value="1"/>
</dbReference>
<feature type="region of interest" description="Disordered" evidence="2">
    <location>
        <begin position="1"/>
        <end position="29"/>
    </location>
</feature>
<proteinExistence type="predicted"/>
<protein>
    <recommendedName>
        <fullName evidence="3">CID domain-containing protein</fullName>
    </recommendedName>
</protein>
<accession>A0A6A0AD50</accession>
<feature type="non-terminal residue" evidence="4">
    <location>
        <position position="110"/>
    </location>
</feature>
<dbReference type="PROSITE" id="PS51391">
    <property type="entry name" value="CID"/>
    <property type="match status" value="1"/>
</dbReference>
<evidence type="ECO:0000313" key="5">
    <source>
        <dbReference type="Proteomes" id="UP000485058"/>
    </source>
</evidence>
<name>A0A6A0AD50_HAELA</name>
<dbReference type="InterPro" id="IPR006569">
    <property type="entry name" value="CID_dom"/>
</dbReference>
<dbReference type="GO" id="GO:0005634">
    <property type="term" value="C:nucleus"/>
    <property type="evidence" value="ECO:0007669"/>
    <property type="project" value="TreeGrafter"/>
</dbReference>
<dbReference type="PANTHER" id="PTHR23140:SF0">
    <property type="entry name" value="U2 SNRNP-ASSOCIATED SURP MOTIF-CONTAINING PROTEIN"/>
    <property type="match status" value="1"/>
</dbReference>
<keyword evidence="1" id="KW-0694">RNA-binding</keyword>
<reference evidence="4 5" key="1">
    <citation type="submission" date="2020-02" db="EMBL/GenBank/DDBJ databases">
        <title>Draft genome sequence of Haematococcus lacustris strain NIES-144.</title>
        <authorList>
            <person name="Morimoto D."/>
            <person name="Nakagawa S."/>
            <person name="Yoshida T."/>
            <person name="Sawayama S."/>
        </authorList>
    </citation>
    <scope>NUCLEOTIDE SEQUENCE [LARGE SCALE GENOMIC DNA]</scope>
    <source>
        <strain evidence="4 5">NIES-144</strain>
    </source>
</reference>
<dbReference type="InterPro" id="IPR008942">
    <property type="entry name" value="ENTH_VHS"/>
</dbReference>
<dbReference type="InterPro" id="IPR051485">
    <property type="entry name" value="SR-CTD_assoc_factor"/>
</dbReference>
<gene>
    <name evidence="4" type="ORF">HaLaN_29394</name>
</gene>
<evidence type="ECO:0000259" key="3">
    <source>
        <dbReference type="PROSITE" id="PS51391"/>
    </source>
</evidence>
<dbReference type="EMBL" id="BLLF01004962">
    <property type="protein sequence ID" value="GFH30522.1"/>
    <property type="molecule type" value="Genomic_DNA"/>
</dbReference>
<organism evidence="4 5">
    <name type="scientific">Haematococcus lacustris</name>
    <name type="common">Green alga</name>
    <name type="synonym">Haematococcus pluvialis</name>
    <dbReference type="NCBI Taxonomy" id="44745"/>
    <lineage>
        <taxon>Eukaryota</taxon>
        <taxon>Viridiplantae</taxon>
        <taxon>Chlorophyta</taxon>
        <taxon>core chlorophytes</taxon>
        <taxon>Chlorophyceae</taxon>
        <taxon>CS clade</taxon>
        <taxon>Chlamydomonadales</taxon>
        <taxon>Haematococcaceae</taxon>
        <taxon>Haematococcus</taxon>
    </lineage>
</organism>
<dbReference type="Proteomes" id="UP000485058">
    <property type="component" value="Unassembled WGS sequence"/>
</dbReference>
<comment type="caution">
    <text evidence="4">The sequence shown here is derived from an EMBL/GenBank/DDBJ whole genome shotgun (WGS) entry which is preliminary data.</text>
</comment>
<feature type="domain" description="CID" evidence="3">
    <location>
        <begin position="24"/>
        <end position="110"/>
    </location>
</feature>
<dbReference type="AlphaFoldDB" id="A0A6A0AD50"/>
<evidence type="ECO:0000256" key="2">
    <source>
        <dbReference type="SAM" id="MobiDB-lite"/>
    </source>
</evidence>
<feature type="non-terminal residue" evidence="4">
    <location>
        <position position="1"/>
    </location>
</feature>
<keyword evidence="5" id="KW-1185">Reference proteome</keyword>
<dbReference type="PANTHER" id="PTHR23140">
    <property type="entry name" value="RNA PROCESSING PROTEIN LD23810P"/>
    <property type="match status" value="1"/>
</dbReference>
<sequence>TAAGKGRAADPLLERPHHSHERPLSEKERDRFEDMLRSLTVERADIRTAMIFAVDCADAGADIVETLSDALTLPETPIPLKIARPLALQPTLHAQSTSRDSSAALQHLAM</sequence>